<gene>
    <name evidence="1" type="ORF">BDR25DRAFT_152547</name>
</gene>
<reference evidence="1" key="1">
    <citation type="journal article" date="2020" name="Stud. Mycol.">
        <title>101 Dothideomycetes genomes: a test case for predicting lifestyles and emergence of pathogens.</title>
        <authorList>
            <person name="Haridas S."/>
            <person name="Albert R."/>
            <person name="Binder M."/>
            <person name="Bloem J."/>
            <person name="Labutti K."/>
            <person name="Salamov A."/>
            <person name="Andreopoulos B."/>
            <person name="Baker S."/>
            <person name="Barry K."/>
            <person name="Bills G."/>
            <person name="Bluhm B."/>
            <person name="Cannon C."/>
            <person name="Castanera R."/>
            <person name="Culley D."/>
            <person name="Daum C."/>
            <person name="Ezra D."/>
            <person name="Gonzalez J."/>
            <person name="Henrissat B."/>
            <person name="Kuo A."/>
            <person name="Liang C."/>
            <person name="Lipzen A."/>
            <person name="Lutzoni F."/>
            <person name="Magnuson J."/>
            <person name="Mondo S."/>
            <person name="Nolan M."/>
            <person name="Ohm R."/>
            <person name="Pangilinan J."/>
            <person name="Park H.-J."/>
            <person name="Ramirez L."/>
            <person name="Alfaro M."/>
            <person name="Sun H."/>
            <person name="Tritt A."/>
            <person name="Yoshinaga Y."/>
            <person name="Zwiers L.-H."/>
            <person name="Turgeon B."/>
            <person name="Goodwin S."/>
            <person name="Spatafora J."/>
            <person name="Crous P."/>
            <person name="Grigoriev I."/>
        </authorList>
    </citation>
    <scope>NUCLEOTIDE SEQUENCE</scope>
    <source>
        <strain evidence="1">ATCC 200398</strain>
    </source>
</reference>
<organism evidence="1 2">
    <name type="scientific">Lindgomyces ingoldianus</name>
    <dbReference type="NCBI Taxonomy" id="673940"/>
    <lineage>
        <taxon>Eukaryota</taxon>
        <taxon>Fungi</taxon>
        <taxon>Dikarya</taxon>
        <taxon>Ascomycota</taxon>
        <taxon>Pezizomycotina</taxon>
        <taxon>Dothideomycetes</taxon>
        <taxon>Pleosporomycetidae</taxon>
        <taxon>Pleosporales</taxon>
        <taxon>Lindgomycetaceae</taxon>
        <taxon>Lindgomyces</taxon>
    </lineage>
</organism>
<feature type="non-terminal residue" evidence="1">
    <location>
        <position position="1"/>
    </location>
</feature>
<evidence type="ECO:0000313" key="2">
    <source>
        <dbReference type="Proteomes" id="UP000799755"/>
    </source>
</evidence>
<dbReference type="Proteomes" id="UP000799755">
    <property type="component" value="Unassembled WGS sequence"/>
</dbReference>
<feature type="non-terminal residue" evidence="1">
    <location>
        <position position="146"/>
    </location>
</feature>
<name>A0ACB6R006_9PLEO</name>
<comment type="caution">
    <text evidence="1">The sequence shown here is derived from an EMBL/GenBank/DDBJ whole genome shotgun (WGS) entry which is preliminary data.</text>
</comment>
<dbReference type="EMBL" id="MU003504">
    <property type="protein sequence ID" value="KAF2471667.1"/>
    <property type="molecule type" value="Genomic_DNA"/>
</dbReference>
<accession>A0ACB6R006</accession>
<keyword evidence="2" id="KW-1185">Reference proteome</keyword>
<proteinExistence type="predicted"/>
<sequence length="146" mass="16470">KRLAKELEIVRKGEPLLYFNLHSIAGKLRFLFGSIEGPPGSPYHGGIFHLLIIVSEGYPFKPPSFRFLTRVYHPNINASGEICVDVLANAWGPHSHLQAVLISLTSLLVDPGLEDPLVPEIAEQYIRNRALYEECARKYTQQFARD</sequence>
<evidence type="ECO:0000313" key="1">
    <source>
        <dbReference type="EMBL" id="KAF2471667.1"/>
    </source>
</evidence>
<protein>
    <submittedName>
        <fullName evidence="1">UBC-like protein</fullName>
    </submittedName>
</protein>